<evidence type="ECO:0000256" key="1">
    <source>
        <dbReference type="ARBA" id="ARBA00001974"/>
    </source>
</evidence>
<evidence type="ECO:0000313" key="6">
    <source>
        <dbReference type="Proteomes" id="UP001501442"/>
    </source>
</evidence>
<keyword evidence="5" id="KW-0503">Monooxygenase</keyword>
<dbReference type="InterPro" id="IPR036188">
    <property type="entry name" value="FAD/NAD-bd_sf"/>
</dbReference>
<dbReference type="Proteomes" id="UP001501442">
    <property type="component" value="Unassembled WGS sequence"/>
</dbReference>
<evidence type="ECO:0000313" key="5">
    <source>
        <dbReference type="EMBL" id="GAA4619910.1"/>
    </source>
</evidence>
<evidence type="ECO:0000259" key="4">
    <source>
        <dbReference type="Pfam" id="PF01494"/>
    </source>
</evidence>
<accession>A0ABP8U2I1</accession>
<dbReference type="GO" id="GO:0004497">
    <property type="term" value="F:monooxygenase activity"/>
    <property type="evidence" value="ECO:0007669"/>
    <property type="project" value="UniProtKB-KW"/>
</dbReference>
<keyword evidence="3" id="KW-0274">FAD</keyword>
<gene>
    <name evidence="5" type="ORF">GCM10023196_001830</name>
</gene>
<dbReference type="Pfam" id="PF21274">
    <property type="entry name" value="Rng_hyd_C"/>
    <property type="match status" value="1"/>
</dbReference>
<dbReference type="Gene3D" id="3.30.70.2450">
    <property type="match status" value="1"/>
</dbReference>
<dbReference type="PANTHER" id="PTHR43004:SF19">
    <property type="entry name" value="BINDING MONOOXYGENASE, PUTATIVE (JCVI)-RELATED"/>
    <property type="match status" value="1"/>
</dbReference>
<dbReference type="PROSITE" id="PS51257">
    <property type="entry name" value="PROKAR_LIPOPROTEIN"/>
    <property type="match status" value="1"/>
</dbReference>
<reference evidence="6" key="1">
    <citation type="journal article" date="2019" name="Int. J. Syst. Evol. Microbiol.">
        <title>The Global Catalogue of Microorganisms (GCM) 10K type strain sequencing project: providing services to taxonomists for standard genome sequencing and annotation.</title>
        <authorList>
            <consortium name="The Broad Institute Genomics Platform"/>
            <consortium name="The Broad Institute Genome Sequencing Center for Infectious Disease"/>
            <person name="Wu L."/>
            <person name="Ma J."/>
        </authorList>
    </citation>
    <scope>NUCLEOTIDE SEQUENCE [LARGE SCALE GENOMIC DNA]</scope>
    <source>
        <strain evidence="6">JCM 17939</strain>
    </source>
</reference>
<dbReference type="EMBL" id="BAABHK010000001">
    <property type="protein sequence ID" value="GAA4619910.1"/>
    <property type="molecule type" value="Genomic_DNA"/>
</dbReference>
<comment type="caution">
    <text evidence="5">The sequence shown here is derived from an EMBL/GenBank/DDBJ whole genome shotgun (WGS) entry which is preliminary data.</text>
</comment>
<proteinExistence type="predicted"/>
<dbReference type="PRINTS" id="PR00420">
    <property type="entry name" value="RNGMNOXGNASE"/>
</dbReference>
<keyword evidence="5" id="KW-0560">Oxidoreductase</keyword>
<feature type="domain" description="FAD-binding" evidence="4">
    <location>
        <begin position="6"/>
        <end position="353"/>
    </location>
</feature>
<dbReference type="SUPFAM" id="SSF51905">
    <property type="entry name" value="FAD/NAD(P)-binding domain"/>
    <property type="match status" value="1"/>
</dbReference>
<dbReference type="Gene3D" id="3.40.30.120">
    <property type="match status" value="1"/>
</dbReference>
<dbReference type="InterPro" id="IPR002938">
    <property type="entry name" value="FAD-bd"/>
</dbReference>
<name>A0ABP8U2I1_9ACTN</name>
<dbReference type="PANTHER" id="PTHR43004">
    <property type="entry name" value="TRK SYSTEM POTASSIUM UPTAKE PROTEIN"/>
    <property type="match status" value="1"/>
</dbReference>
<dbReference type="InterPro" id="IPR050641">
    <property type="entry name" value="RIFMO-like"/>
</dbReference>
<evidence type="ECO:0000256" key="3">
    <source>
        <dbReference type="ARBA" id="ARBA00022827"/>
    </source>
</evidence>
<protein>
    <submittedName>
        <fullName evidence="5">FAD-dependent monooxygenase</fullName>
    </submittedName>
</protein>
<keyword evidence="6" id="KW-1185">Reference proteome</keyword>
<dbReference type="Pfam" id="PF01494">
    <property type="entry name" value="FAD_binding_3"/>
    <property type="match status" value="1"/>
</dbReference>
<evidence type="ECO:0000256" key="2">
    <source>
        <dbReference type="ARBA" id="ARBA00022630"/>
    </source>
</evidence>
<organism evidence="5 6">
    <name type="scientific">Actinoallomurus vinaceus</name>
    <dbReference type="NCBI Taxonomy" id="1080074"/>
    <lineage>
        <taxon>Bacteria</taxon>
        <taxon>Bacillati</taxon>
        <taxon>Actinomycetota</taxon>
        <taxon>Actinomycetes</taxon>
        <taxon>Streptosporangiales</taxon>
        <taxon>Thermomonosporaceae</taxon>
        <taxon>Actinoallomurus</taxon>
    </lineage>
</organism>
<keyword evidence="2" id="KW-0285">Flavoprotein</keyword>
<comment type="cofactor">
    <cofactor evidence="1">
        <name>FAD</name>
        <dbReference type="ChEBI" id="CHEBI:57692"/>
    </cofactor>
</comment>
<sequence length="531" mass="57832">MAVRDAQVAVVGGGPVGLMLACEVALHDVPVVVLERLPEVEWRPKAEGITGRAVDIMDRRGLMLGVAETPITPPTAEQQARIDAGEQRPDSLLPKEFPGARHFASMFLLRPESPDLLVPQQLLEMDLARRAKELGVEVRRGHTVTGFTQDNDRVRLDVDGPDGPYAMEAEWLAGCDGGRSMVRKLSGVAFPGTDGITTGYRAFAEIDDLDFHLPGWFRKDGGLLVYEEGPPRFIILEFDGPPVNRDAPITLEEFQGALRRLSGTKVTVTEVKKITRFTDNARQAETYRSGRVLLVGDAAHVHSHWSGPGLRLGLGDALNVGWKLAAVARGWCTDDLLDTYTSERHPIGAQTLEIQRASIALMRPGPHVDALRRLLRELLLRDEANRQLTSLVDDLHIGYDMGDPALTGPLVGKYSPDLRLRHADGTVRVAEPQRADGTVRAAEPQHSDGTVRVAELQRTGRPLLLDLGAGPGVRALAEPWSDRVDIVTAECDEPPADALLIRPDGFVAWSTPAEPASLPDALARWFGPPAA</sequence>
<dbReference type="Gene3D" id="3.50.50.60">
    <property type="entry name" value="FAD/NAD(P)-binding domain"/>
    <property type="match status" value="1"/>
</dbReference>